<dbReference type="RefSeq" id="WP_284387848.1">
    <property type="nucleotide sequence ID" value="NZ_BSNK01000001.1"/>
</dbReference>
<name>A0ABQ5V5X8_9PROT</name>
<gene>
    <name evidence="2" type="ORF">GCM10007853_08250</name>
</gene>
<organism evidence="2 3">
    <name type="scientific">Algimonas ampicilliniresistens</name>
    <dbReference type="NCBI Taxonomy" id="1298735"/>
    <lineage>
        <taxon>Bacteria</taxon>
        <taxon>Pseudomonadati</taxon>
        <taxon>Pseudomonadota</taxon>
        <taxon>Alphaproteobacteria</taxon>
        <taxon>Maricaulales</taxon>
        <taxon>Robiginitomaculaceae</taxon>
        <taxon>Algimonas</taxon>
    </lineage>
</organism>
<protein>
    <submittedName>
        <fullName evidence="2">Uncharacterized protein</fullName>
    </submittedName>
</protein>
<accession>A0ABQ5V5X8</accession>
<proteinExistence type="predicted"/>
<dbReference type="InterPro" id="IPR045466">
    <property type="entry name" value="DUF6498"/>
</dbReference>
<comment type="caution">
    <text evidence="2">The sequence shown here is derived from an EMBL/GenBank/DDBJ whole genome shotgun (WGS) entry which is preliminary data.</text>
</comment>
<feature type="transmembrane region" description="Helical" evidence="1">
    <location>
        <begin position="75"/>
        <end position="94"/>
    </location>
</feature>
<evidence type="ECO:0000313" key="2">
    <source>
        <dbReference type="EMBL" id="GLQ22951.1"/>
    </source>
</evidence>
<evidence type="ECO:0000313" key="3">
    <source>
        <dbReference type="Proteomes" id="UP001161391"/>
    </source>
</evidence>
<reference evidence="2" key="1">
    <citation type="journal article" date="2014" name="Int. J. Syst. Evol. Microbiol.">
        <title>Complete genome of a new Firmicutes species belonging to the dominant human colonic microbiota ('Ruminococcus bicirculans') reveals two chromosomes and a selective capacity to utilize plant glucans.</title>
        <authorList>
            <consortium name="NISC Comparative Sequencing Program"/>
            <person name="Wegmann U."/>
            <person name="Louis P."/>
            <person name="Goesmann A."/>
            <person name="Henrissat B."/>
            <person name="Duncan S.H."/>
            <person name="Flint H.J."/>
        </authorList>
    </citation>
    <scope>NUCLEOTIDE SEQUENCE</scope>
    <source>
        <strain evidence="2">NBRC 108219</strain>
    </source>
</reference>
<dbReference type="Proteomes" id="UP001161391">
    <property type="component" value="Unassembled WGS sequence"/>
</dbReference>
<feature type="transmembrane region" description="Helical" evidence="1">
    <location>
        <begin position="45"/>
        <end position="63"/>
    </location>
</feature>
<keyword evidence="1" id="KW-1133">Transmembrane helix</keyword>
<dbReference type="EMBL" id="BSNK01000001">
    <property type="protein sequence ID" value="GLQ22951.1"/>
    <property type="molecule type" value="Genomic_DNA"/>
</dbReference>
<evidence type="ECO:0000256" key="1">
    <source>
        <dbReference type="SAM" id="Phobius"/>
    </source>
</evidence>
<keyword evidence="1" id="KW-0472">Membrane</keyword>
<feature type="transmembrane region" description="Helical" evidence="1">
    <location>
        <begin position="21"/>
        <end position="39"/>
    </location>
</feature>
<feature type="transmembrane region" description="Helical" evidence="1">
    <location>
        <begin position="157"/>
        <end position="187"/>
    </location>
</feature>
<sequence length="211" mass="23420">MTQIIERKSGSYILGRPSVSFLIVINLIPLVGVFAFGWNAGFLMLVYWMETVVIGLFNIPKLLTSRRGREGSPWWLIWLGNLFITAFFCVHYGMFNFGHVMFLQTLFDLPPIGLDVLIVAGGLSLSHAFSLIVNWFGKREYDEVAVNEQMFKPYGRVVIMHVAIILGGFFLVGSDGAALGPLVFLVALKTGSDVLAHAVSHGWIKLQPETA</sequence>
<keyword evidence="1" id="KW-0812">Transmembrane</keyword>
<feature type="transmembrane region" description="Helical" evidence="1">
    <location>
        <begin position="114"/>
        <end position="136"/>
    </location>
</feature>
<keyword evidence="3" id="KW-1185">Reference proteome</keyword>
<dbReference type="Pfam" id="PF20108">
    <property type="entry name" value="DUF6498"/>
    <property type="match status" value="1"/>
</dbReference>
<reference evidence="2" key="2">
    <citation type="submission" date="2023-01" db="EMBL/GenBank/DDBJ databases">
        <title>Draft genome sequence of Algimonas ampicilliniresistens strain NBRC 108219.</title>
        <authorList>
            <person name="Sun Q."/>
            <person name="Mori K."/>
        </authorList>
    </citation>
    <scope>NUCLEOTIDE SEQUENCE</scope>
    <source>
        <strain evidence="2">NBRC 108219</strain>
    </source>
</reference>